<dbReference type="AlphaFoldDB" id="A0AAW1N6H8"/>
<organism evidence="1 2">
    <name type="scientific">Popillia japonica</name>
    <name type="common">Japanese beetle</name>
    <dbReference type="NCBI Taxonomy" id="7064"/>
    <lineage>
        <taxon>Eukaryota</taxon>
        <taxon>Metazoa</taxon>
        <taxon>Ecdysozoa</taxon>
        <taxon>Arthropoda</taxon>
        <taxon>Hexapoda</taxon>
        <taxon>Insecta</taxon>
        <taxon>Pterygota</taxon>
        <taxon>Neoptera</taxon>
        <taxon>Endopterygota</taxon>
        <taxon>Coleoptera</taxon>
        <taxon>Polyphaga</taxon>
        <taxon>Scarabaeiformia</taxon>
        <taxon>Scarabaeidae</taxon>
        <taxon>Rutelinae</taxon>
        <taxon>Popillia</taxon>
    </lineage>
</organism>
<keyword evidence="2" id="KW-1185">Reference proteome</keyword>
<evidence type="ECO:0000313" key="2">
    <source>
        <dbReference type="Proteomes" id="UP001458880"/>
    </source>
</evidence>
<dbReference type="EMBL" id="JASPKY010000009">
    <property type="protein sequence ID" value="KAK9754023.1"/>
    <property type="molecule type" value="Genomic_DNA"/>
</dbReference>
<comment type="caution">
    <text evidence="1">The sequence shown here is derived from an EMBL/GenBank/DDBJ whole genome shotgun (WGS) entry which is preliminary data.</text>
</comment>
<dbReference type="Proteomes" id="UP001458880">
    <property type="component" value="Unassembled WGS sequence"/>
</dbReference>
<name>A0AAW1N6H8_POPJA</name>
<evidence type="ECO:0000313" key="1">
    <source>
        <dbReference type="EMBL" id="KAK9754023.1"/>
    </source>
</evidence>
<gene>
    <name evidence="1" type="ORF">QE152_g1562</name>
</gene>
<proteinExistence type="predicted"/>
<reference evidence="1 2" key="1">
    <citation type="journal article" date="2024" name="BMC Genomics">
        <title>De novo assembly and annotation of Popillia japonica's genome with initial clues to its potential as an invasive pest.</title>
        <authorList>
            <person name="Cucini C."/>
            <person name="Boschi S."/>
            <person name="Funari R."/>
            <person name="Cardaioli E."/>
            <person name="Iannotti N."/>
            <person name="Marturano G."/>
            <person name="Paoli F."/>
            <person name="Bruttini M."/>
            <person name="Carapelli A."/>
            <person name="Frati F."/>
            <person name="Nardi F."/>
        </authorList>
    </citation>
    <scope>NUCLEOTIDE SEQUENCE [LARGE SCALE GENOMIC DNA]</scope>
    <source>
        <strain evidence="1">DMR45628</strain>
    </source>
</reference>
<sequence length="106" mass="12461">MAESSRDKYAEKMADLQKHVPFIETNKMAESSRDKYAEKMADLQKHVPFIETMITHLKSTQEKSREAHLKSTQEKSREAQLKKLESLLQMITDTNKRIRNGNMRYC</sequence>
<protein>
    <submittedName>
        <fullName evidence="1">Uncharacterized protein</fullName>
    </submittedName>
</protein>
<accession>A0AAW1N6H8</accession>